<organism evidence="15 16">
    <name type="scientific">Galemys pyrenaicus</name>
    <name type="common">Iberian desman</name>
    <name type="synonym">Pyrenean desman</name>
    <dbReference type="NCBI Taxonomy" id="202257"/>
    <lineage>
        <taxon>Eukaryota</taxon>
        <taxon>Metazoa</taxon>
        <taxon>Chordata</taxon>
        <taxon>Craniata</taxon>
        <taxon>Vertebrata</taxon>
        <taxon>Euteleostomi</taxon>
        <taxon>Mammalia</taxon>
        <taxon>Eutheria</taxon>
        <taxon>Laurasiatheria</taxon>
        <taxon>Eulipotyphla</taxon>
        <taxon>Talpidae</taxon>
        <taxon>Galemys</taxon>
    </lineage>
</organism>
<dbReference type="SUPFAM" id="SSF81321">
    <property type="entry name" value="Family A G protein-coupled receptor-like"/>
    <property type="match status" value="3"/>
</dbReference>
<dbReference type="GO" id="GO:0005886">
    <property type="term" value="C:plasma membrane"/>
    <property type="evidence" value="ECO:0007669"/>
    <property type="project" value="UniProtKB-SubCell"/>
</dbReference>
<keyword evidence="3" id="KW-1003">Cell membrane</keyword>
<keyword evidence="9 13" id="KW-0472">Membrane</keyword>
<dbReference type="EMBL" id="JAGFMF010011443">
    <property type="protein sequence ID" value="KAG8522233.1"/>
    <property type="molecule type" value="Genomic_DNA"/>
</dbReference>
<evidence type="ECO:0000256" key="10">
    <source>
        <dbReference type="ARBA" id="ARBA00023170"/>
    </source>
</evidence>
<dbReference type="Proteomes" id="UP000700334">
    <property type="component" value="Unassembled WGS sequence"/>
</dbReference>
<gene>
    <name evidence="15" type="ORF">J0S82_007841</name>
</gene>
<keyword evidence="7 13" id="KW-1133">Transmembrane helix</keyword>
<sequence length="937" mass="105200">RKMTEGNHSTVTEFILAGLTKKPVLQIPLLLFFLGIYVVTVVGNLGVITLIGLSSHLHTPMYYFLSSLSFIDLCHSTVITPKMLVNFVTEKNIISFPECMTQLYFVLVFVISECHMLAAMAYDRYVAIYNLLLYNITMSYEVCFWMIVGVYIMGFIGATAHTGCMLRVLFCKAEVINHYFCDLFPLLELSCSSTYTNEVVVLYFSAFNILAPILAILSSCIFIIASILHIRSTEVRTKAFSTCSFHNLAVSIFFGSAAFMYLQPILSQSHGPRESVFCVLYHYCAHAQPSDLQPEDKDVKVDLKKILEKSLGMLEVQNNQVTLYYELLLGDIKNDLHKLPSRHNLTHSVHTITHKGTLIFAFLNLDHAERIMDPGNHSTVTEFILAGLTGRPELQLPLFLLFLGIYVVSVVGNLGMITLIGLSSHLHTPMYYFLSSLSLTDFCQSSTVTPKMLVNFVTEKNIISYPECMAQLCFFLVFAISECYMLAAMAYDRYVAICSPLLYNVIVSSQTCFSLILGVYIIGLGCAFAHTGCMFRIHFCKYDVINHYFCDLIYLLKLSCSSTYVNELLILIFSAINILAPSLTILSSYIFIIASILRIRSTEGRFKAFSTCSSHISAVAIFYGSAAFMYLQSSPVKSTDQGKVSSVFYTIVVPMLNPLIYSLRNKDVNVALKKMLERGSNILTTMKNLSVVTEFILLGIPHTEDLQTMLFVMFLSFYIFTLMGNLLILLAIISSTRLHTPMYFFLCQLSVFDIFFPSVSSPKMLFYLSGNSRAISYAGCAIFLTTLTFQLPYCGPNEVDYYFCDIPVMLKLACADTSALELVGFIAVGLMPLSCFLLIFTSYTCIVCSILQIRSTEGRRRAFSTCSAHLTAILLCFMPVVLIYLQPTPNPWLNASVQVLNNLVTPMLNPLIYSLRNKEVKSSLRKVLMRVILLPVK</sequence>
<evidence type="ECO:0000256" key="5">
    <source>
        <dbReference type="ARBA" id="ARBA00022692"/>
    </source>
</evidence>
<keyword evidence="16" id="KW-1185">Reference proteome</keyword>
<keyword evidence="6" id="KW-0552">Olfaction</keyword>
<feature type="transmembrane region" description="Helical" evidence="13">
    <location>
        <begin position="609"/>
        <end position="631"/>
    </location>
</feature>
<evidence type="ECO:0000256" key="11">
    <source>
        <dbReference type="ARBA" id="ARBA00023224"/>
    </source>
</evidence>
<comment type="similarity">
    <text evidence="12">Belongs to the G-protein coupled receptor 1 family.</text>
</comment>
<accession>A0A8J6DY00</accession>
<feature type="transmembrane region" description="Helical" evidence="13">
    <location>
        <begin position="501"/>
        <end position="522"/>
    </location>
</feature>
<dbReference type="AlphaFoldDB" id="A0A8J6DY00"/>
<comment type="subcellular location">
    <subcellularLocation>
        <location evidence="2">Cell membrane</location>
        <topology evidence="2">Multi-pass membrane protein</topology>
    </subcellularLocation>
</comment>
<evidence type="ECO:0000256" key="7">
    <source>
        <dbReference type="ARBA" id="ARBA00022989"/>
    </source>
</evidence>
<evidence type="ECO:0000256" key="12">
    <source>
        <dbReference type="RuleBase" id="RU000688"/>
    </source>
</evidence>
<dbReference type="PRINTS" id="PR00237">
    <property type="entry name" value="GPCRRHODOPSN"/>
</dbReference>
<dbReference type="PRINTS" id="PR00245">
    <property type="entry name" value="OLFACTORYR"/>
</dbReference>
<dbReference type="PROSITE" id="PS00237">
    <property type="entry name" value="G_PROTEIN_RECEP_F1_1"/>
    <property type="match status" value="1"/>
</dbReference>
<keyword evidence="11 12" id="KW-0807">Transducer</keyword>
<evidence type="ECO:0000256" key="9">
    <source>
        <dbReference type="ARBA" id="ARBA00023136"/>
    </source>
</evidence>
<keyword evidence="4" id="KW-0716">Sensory transduction</keyword>
<feature type="transmembrane region" description="Helical" evidence="13">
    <location>
        <begin position="568"/>
        <end position="597"/>
    </location>
</feature>
<feature type="transmembrane region" description="Helical" evidence="13">
    <location>
        <begin position="240"/>
        <end position="262"/>
    </location>
</feature>
<comment type="function">
    <text evidence="1">Putative odorant or sperm cell receptor.</text>
</comment>
<feature type="non-terminal residue" evidence="15">
    <location>
        <position position="1"/>
    </location>
</feature>
<dbReference type="InterPro" id="IPR017452">
    <property type="entry name" value="GPCR_Rhodpsn_7TM"/>
</dbReference>
<feature type="transmembrane region" description="Helical" evidence="13">
    <location>
        <begin position="202"/>
        <end position="228"/>
    </location>
</feature>
<evidence type="ECO:0000256" key="2">
    <source>
        <dbReference type="ARBA" id="ARBA00004651"/>
    </source>
</evidence>
<dbReference type="GO" id="GO:0004930">
    <property type="term" value="F:G protein-coupled receptor activity"/>
    <property type="evidence" value="ECO:0007669"/>
    <property type="project" value="UniProtKB-KW"/>
</dbReference>
<dbReference type="Gene3D" id="1.20.1070.10">
    <property type="entry name" value="Rhodopsin 7-helix transmembrane proteins"/>
    <property type="match status" value="4"/>
</dbReference>
<name>A0A8J6DY00_GALPY</name>
<comment type="caution">
    <text evidence="15">The sequence shown here is derived from an EMBL/GenBank/DDBJ whole genome shotgun (WGS) entry which is preliminary data.</text>
</comment>
<evidence type="ECO:0000256" key="1">
    <source>
        <dbReference type="ARBA" id="ARBA00003929"/>
    </source>
</evidence>
<keyword evidence="8 12" id="KW-0297">G-protein coupled receptor</keyword>
<feature type="transmembrane region" description="Helical" evidence="13">
    <location>
        <begin position="29"/>
        <end position="51"/>
    </location>
</feature>
<feature type="domain" description="G-protein coupled receptors family 1 profile" evidence="14">
    <location>
        <begin position="724"/>
        <end position="783"/>
    </location>
</feature>
<evidence type="ECO:0000256" key="4">
    <source>
        <dbReference type="ARBA" id="ARBA00022606"/>
    </source>
</evidence>
<dbReference type="PANTHER" id="PTHR48018">
    <property type="entry name" value="OLFACTORY RECEPTOR"/>
    <property type="match status" value="1"/>
</dbReference>
<feature type="domain" description="G-protein coupled receptors family 1 profile" evidence="14">
    <location>
        <begin position="412"/>
        <end position="661"/>
    </location>
</feature>
<evidence type="ECO:0000256" key="8">
    <source>
        <dbReference type="ARBA" id="ARBA00023040"/>
    </source>
</evidence>
<evidence type="ECO:0000313" key="16">
    <source>
        <dbReference type="Proteomes" id="UP000700334"/>
    </source>
</evidence>
<protein>
    <submittedName>
        <fullName evidence="15">Olfactory receptor 8G5</fullName>
    </submittedName>
</protein>
<dbReference type="InterPro" id="IPR000725">
    <property type="entry name" value="Olfact_rcpt"/>
</dbReference>
<feature type="transmembrane region" description="Helical" evidence="13">
    <location>
        <begin position="742"/>
        <end position="759"/>
    </location>
</feature>
<feature type="transmembrane region" description="Helical" evidence="13">
    <location>
        <begin position="398"/>
        <end position="419"/>
    </location>
</feature>
<evidence type="ECO:0000256" key="13">
    <source>
        <dbReference type="SAM" id="Phobius"/>
    </source>
</evidence>
<feature type="transmembrane region" description="Helical" evidence="13">
    <location>
        <begin position="825"/>
        <end position="851"/>
    </location>
</feature>
<feature type="domain" description="G-protein coupled receptors family 1 profile" evidence="14">
    <location>
        <begin position="43"/>
        <end position="262"/>
    </location>
</feature>
<feature type="transmembrane region" description="Helical" evidence="13">
    <location>
        <begin position="103"/>
        <end position="122"/>
    </location>
</feature>
<keyword evidence="10 12" id="KW-0675">Receptor</keyword>
<feature type="transmembrane region" description="Helical" evidence="13">
    <location>
        <begin position="706"/>
        <end position="730"/>
    </location>
</feature>
<evidence type="ECO:0000259" key="14">
    <source>
        <dbReference type="PROSITE" id="PS50262"/>
    </source>
</evidence>
<dbReference type="OrthoDB" id="9442282at2759"/>
<reference evidence="15" key="1">
    <citation type="journal article" date="2021" name="Evol. Appl.">
        <title>The genome of the Pyrenean desman and the effects of bottlenecks and inbreeding on the genomic landscape of an endangered species.</title>
        <authorList>
            <person name="Escoda L."/>
            <person name="Castresana J."/>
        </authorList>
    </citation>
    <scope>NUCLEOTIDE SEQUENCE</scope>
    <source>
        <strain evidence="15">IBE-C5619</strain>
    </source>
</reference>
<evidence type="ECO:0000313" key="15">
    <source>
        <dbReference type="EMBL" id="KAG8522233.1"/>
    </source>
</evidence>
<dbReference type="PROSITE" id="PS50262">
    <property type="entry name" value="G_PROTEIN_RECEP_F1_2"/>
    <property type="match status" value="3"/>
</dbReference>
<dbReference type="GO" id="GO:0004984">
    <property type="term" value="F:olfactory receptor activity"/>
    <property type="evidence" value="ECO:0007669"/>
    <property type="project" value="InterPro"/>
</dbReference>
<proteinExistence type="inferred from homology"/>
<feature type="transmembrane region" description="Helical" evidence="13">
    <location>
        <begin position="643"/>
        <end position="661"/>
    </location>
</feature>
<evidence type="ECO:0000256" key="6">
    <source>
        <dbReference type="ARBA" id="ARBA00022725"/>
    </source>
</evidence>
<feature type="transmembrane region" description="Helical" evidence="13">
    <location>
        <begin position="142"/>
        <end position="160"/>
    </location>
</feature>
<evidence type="ECO:0000256" key="3">
    <source>
        <dbReference type="ARBA" id="ARBA00022475"/>
    </source>
</evidence>
<feature type="transmembrane region" description="Helical" evidence="13">
    <location>
        <begin position="469"/>
        <end position="489"/>
    </location>
</feature>
<dbReference type="FunFam" id="1.20.1070.10:FF:000004">
    <property type="entry name" value="Olfactory receptor"/>
    <property type="match status" value="2"/>
</dbReference>
<dbReference type="Pfam" id="PF13853">
    <property type="entry name" value="7tm_4"/>
    <property type="match status" value="4"/>
</dbReference>
<feature type="transmembrane region" description="Helical" evidence="13">
    <location>
        <begin position="863"/>
        <end position="885"/>
    </location>
</feature>
<dbReference type="InterPro" id="IPR000276">
    <property type="entry name" value="GPCR_Rhodpsn"/>
</dbReference>
<keyword evidence="5 12" id="KW-0812">Transmembrane</keyword>